<gene>
    <name evidence="3" type="ORF">CJ255_03990</name>
</gene>
<dbReference type="Pfam" id="PF13692">
    <property type="entry name" value="Glyco_trans_1_4"/>
    <property type="match status" value="1"/>
</dbReference>
<dbReference type="EMBL" id="NQWI01000011">
    <property type="protein sequence ID" value="PDW04325.1"/>
    <property type="molecule type" value="Genomic_DNA"/>
</dbReference>
<dbReference type="Gene3D" id="3.40.50.2000">
    <property type="entry name" value="Glycogen Phosphorylase B"/>
    <property type="match status" value="2"/>
</dbReference>
<name>A0A2A6RN24_9CHLR</name>
<dbReference type="SUPFAM" id="SSF53756">
    <property type="entry name" value="UDP-Glycosyltransferase/glycogen phosphorylase"/>
    <property type="match status" value="1"/>
</dbReference>
<organism evidence="3 4">
    <name type="scientific">Candidatus Viridilinea mediisalina</name>
    <dbReference type="NCBI Taxonomy" id="2024553"/>
    <lineage>
        <taxon>Bacteria</taxon>
        <taxon>Bacillati</taxon>
        <taxon>Chloroflexota</taxon>
        <taxon>Chloroflexia</taxon>
        <taxon>Chloroflexales</taxon>
        <taxon>Chloroflexineae</taxon>
        <taxon>Oscillochloridaceae</taxon>
        <taxon>Candidatus Viridilinea</taxon>
    </lineage>
</organism>
<evidence type="ECO:0000256" key="1">
    <source>
        <dbReference type="ARBA" id="ARBA00022679"/>
    </source>
</evidence>
<feature type="domain" description="Glycosyltransferase subfamily 4-like N-terminal" evidence="2">
    <location>
        <begin position="15"/>
        <end position="200"/>
    </location>
</feature>
<dbReference type="PANTHER" id="PTHR46401">
    <property type="entry name" value="GLYCOSYLTRANSFERASE WBBK-RELATED"/>
    <property type="match status" value="1"/>
</dbReference>
<dbReference type="RefSeq" id="WP_097642803.1">
    <property type="nucleotide sequence ID" value="NZ_NQWI01000011.1"/>
</dbReference>
<dbReference type="InterPro" id="IPR028098">
    <property type="entry name" value="Glyco_trans_4-like_N"/>
</dbReference>
<dbReference type="Pfam" id="PF13439">
    <property type="entry name" value="Glyco_transf_4"/>
    <property type="match status" value="1"/>
</dbReference>
<protein>
    <recommendedName>
        <fullName evidence="2">Glycosyltransferase subfamily 4-like N-terminal domain-containing protein</fullName>
    </recommendedName>
</protein>
<keyword evidence="4" id="KW-1185">Reference proteome</keyword>
<reference evidence="4" key="1">
    <citation type="submission" date="2017-08" db="EMBL/GenBank/DDBJ databases">
        <authorList>
            <person name="Grouzdev D.S."/>
            <person name="Gaisin V.A."/>
            <person name="Rysina M.S."/>
            <person name="Gorlenko V.M."/>
        </authorList>
    </citation>
    <scope>NUCLEOTIDE SEQUENCE [LARGE SCALE GENOMIC DNA]</scope>
    <source>
        <strain evidence="4">Kir15-3F</strain>
    </source>
</reference>
<evidence type="ECO:0000313" key="4">
    <source>
        <dbReference type="Proteomes" id="UP000220527"/>
    </source>
</evidence>
<proteinExistence type="predicted"/>
<evidence type="ECO:0000259" key="2">
    <source>
        <dbReference type="Pfam" id="PF13439"/>
    </source>
</evidence>
<dbReference type="AlphaFoldDB" id="A0A2A6RN24"/>
<dbReference type="PANTHER" id="PTHR46401:SF2">
    <property type="entry name" value="GLYCOSYLTRANSFERASE WBBK-RELATED"/>
    <property type="match status" value="1"/>
</dbReference>
<evidence type="ECO:0000313" key="3">
    <source>
        <dbReference type="EMBL" id="PDW04325.1"/>
    </source>
</evidence>
<dbReference type="OrthoDB" id="9775911at2"/>
<sequence length="414" mass="44513">MSCVAILHYAGPPYVGGVEITMAAHARVLVAAGHRVRIIAGKGASTTPGVELWLNEALGSRGERIEPLARELAAGTVSPAFTALVDELSTWLAHALAGVTAVMVHNVLSLHKNLAFTAALQRLHQAGQLPRMLAWCHDFAWLDPLYTPELHPGYPWDLLRQPWPGAHYVVVSQDRRGMLAELLGLAPAQISVVTPGVDLAAFLKLEAETLSLVEDLKLLEAAPLLLLPARITRRKNIELAIAIVGALRQQGHAAQLVVTGPPGPHNPTNAAYLAELLALQDSSGAGGGVVFLYEHFTDANGQPRHVSDAMLADLFRLADGLLFPSRYEGFGIPALEAGLSGIPIFCSDIPPLQATAGPAGHYFALDEAPTTIATRIAAALEHDPRYHLRRTVRTRYTWEAIYQQTIAPLIADSR</sequence>
<dbReference type="GO" id="GO:0009103">
    <property type="term" value="P:lipopolysaccharide biosynthetic process"/>
    <property type="evidence" value="ECO:0007669"/>
    <property type="project" value="TreeGrafter"/>
</dbReference>
<accession>A0A2A6RN24</accession>
<dbReference type="GO" id="GO:0016757">
    <property type="term" value="F:glycosyltransferase activity"/>
    <property type="evidence" value="ECO:0007669"/>
    <property type="project" value="TreeGrafter"/>
</dbReference>
<comment type="caution">
    <text evidence="3">The sequence shown here is derived from an EMBL/GenBank/DDBJ whole genome shotgun (WGS) entry which is preliminary data.</text>
</comment>
<keyword evidence="1" id="KW-0808">Transferase</keyword>
<dbReference type="Proteomes" id="UP000220527">
    <property type="component" value="Unassembled WGS sequence"/>
</dbReference>